<dbReference type="Proteomes" id="UP000246278">
    <property type="component" value="Unassembled WGS sequence"/>
</dbReference>
<dbReference type="GO" id="GO:0046872">
    <property type="term" value="F:metal ion binding"/>
    <property type="evidence" value="ECO:0007669"/>
    <property type="project" value="UniProtKB-KW"/>
</dbReference>
<protein>
    <submittedName>
        <fullName evidence="8">UDP-2,3-diacylglucosamine hydrolase</fullName>
    </submittedName>
</protein>
<reference evidence="9" key="1">
    <citation type="submission" date="2017-10" db="EMBL/GenBank/DDBJ databases">
        <authorList>
            <person name="Gaisin V.A."/>
            <person name="Rysina M.S."/>
            <person name="Grouzdev D.S."/>
        </authorList>
    </citation>
    <scope>NUCLEOTIDE SEQUENCE [LARGE SCALE GENOMIC DNA]</scope>
    <source>
        <strain evidence="9">V1</strain>
    </source>
</reference>
<dbReference type="InterPro" id="IPR004843">
    <property type="entry name" value="Calcineurin-like_PHP"/>
</dbReference>
<organism evidence="8 9">
    <name type="scientific">Prosthecochloris marina</name>
    <dbReference type="NCBI Taxonomy" id="2017681"/>
    <lineage>
        <taxon>Bacteria</taxon>
        <taxon>Pseudomonadati</taxon>
        <taxon>Chlorobiota</taxon>
        <taxon>Chlorobiia</taxon>
        <taxon>Chlorobiales</taxon>
        <taxon>Chlorobiaceae</taxon>
        <taxon>Prosthecochloris</taxon>
    </lineage>
</organism>
<name>A0A317T8S7_9CHLB</name>
<dbReference type="PANTHER" id="PTHR34990">
    <property type="entry name" value="UDP-2,3-DIACYLGLUCOSAMINE HYDROLASE-RELATED"/>
    <property type="match status" value="1"/>
</dbReference>
<evidence type="ECO:0000256" key="1">
    <source>
        <dbReference type="ARBA" id="ARBA00022475"/>
    </source>
</evidence>
<keyword evidence="2" id="KW-0997">Cell inner membrane</keyword>
<sequence>MSKSFFVSDIHFGLQPDQQESRKMERFEYLAEIVRKDGEALYLVGDILDYWMEFRHVIPKYFDGFLCLLKGLVRQGVEVHYHAGNHDFSLGDFFNKSLGVQTWYGIRETLICGKKFIIAHGDGLDRNDIGYRLFVKLVRNRFNLFLLSNLQPDLAIAIMRKLSRLSRKHGRPDTHGEADFLFQYADAMAREKDFDYFVCGHSHVRGQKQLSNNRSEYINLGTWINGEYPYGVCEGGVFTLRQL</sequence>
<gene>
    <name evidence="8" type="ORF">CR164_03130</name>
</gene>
<feature type="domain" description="Calcineurin-like phosphoesterase" evidence="7">
    <location>
        <begin position="6"/>
        <end position="204"/>
    </location>
</feature>
<evidence type="ECO:0000256" key="6">
    <source>
        <dbReference type="ARBA" id="ARBA00023211"/>
    </source>
</evidence>
<evidence type="ECO:0000256" key="3">
    <source>
        <dbReference type="ARBA" id="ARBA00022723"/>
    </source>
</evidence>
<dbReference type="CDD" id="cd07398">
    <property type="entry name" value="MPP_YbbF-LpxH"/>
    <property type="match status" value="1"/>
</dbReference>
<keyword evidence="1" id="KW-1003">Cell membrane</keyword>
<dbReference type="GO" id="GO:0008758">
    <property type="term" value="F:UDP-2,3-diacylglucosamine hydrolase activity"/>
    <property type="evidence" value="ECO:0007669"/>
    <property type="project" value="TreeGrafter"/>
</dbReference>
<dbReference type="GO" id="GO:0009245">
    <property type="term" value="P:lipid A biosynthetic process"/>
    <property type="evidence" value="ECO:0007669"/>
    <property type="project" value="TreeGrafter"/>
</dbReference>
<accession>A0A317T8S7</accession>
<keyword evidence="3" id="KW-0479">Metal-binding</keyword>
<dbReference type="Gene3D" id="3.60.21.10">
    <property type="match status" value="1"/>
</dbReference>
<evidence type="ECO:0000259" key="7">
    <source>
        <dbReference type="Pfam" id="PF00149"/>
    </source>
</evidence>
<evidence type="ECO:0000256" key="5">
    <source>
        <dbReference type="ARBA" id="ARBA00023136"/>
    </source>
</evidence>
<dbReference type="GO" id="GO:0016020">
    <property type="term" value="C:membrane"/>
    <property type="evidence" value="ECO:0007669"/>
    <property type="project" value="GOC"/>
</dbReference>
<dbReference type="Pfam" id="PF00149">
    <property type="entry name" value="Metallophos"/>
    <property type="match status" value="1"/>
</dbReference>
<keyword evidence="6" id="KW-0464">Manganese</keyword>
<dbReference type="OrthoDB" id="9802481at2"/>
<evidence type="ECO:0000313" key="9">
    <source>
        <dbReference type="Proteomes" id="UP000246278"/>
    </source>
</evidence>
<evidence type="ECO:0000256" key="4">
    <source>
        <dbReference type="ARBA" id="ARBA00022801"/>
    </source>
</evidence>
<keyword evidence="5" id="KW-0472">Membrane</keyword>
<keyword evidence="9" id="KW-1185">Reference proteome</keyword>
<proteinExistence type="predicted"/>
<dbReference type="RefSeq" id="WP_110022468.1">
    <property type="nucleotide sequence ID" value="NZ_PDNZ01000002.1"/>
</dbReference>
<dbReference type="PANTHER" id="PTHR34990:SF1">
    <property type="entry name" value="UDP-2,3-DIACYLGLUCOSAMINE HYDROLASE"/>
    <property type="match status" value="1"/>
</dbReference>
<comment type="caution">
    <text evidence="8">The sequence shown here is derived from an EMBL/GenBank/DDBJ whole genome shotgun (WGS) entry which is preliminary data.</text>
</comment>
<keyword evidence="4 8" id="KW-0378">Hydrolase</keyword>
<dbReference type="EMBL" id="PDNZ01000002">
    <property type="protein sequence ID" value="PWW82750.1"/>
    <property type="molecule type" value="Genomic_DNA"/>
</dbReference>
<dbReference type="SUPFAM" id="SSF56300">
    <property type="entry name" value="Metallo-dependent phosphatases"/>
    <property type="match status" value="1"/>
</dbReference>
<dbReference type="InterPro" id="IPR029052">
    <property type="entry name" value="Metallo-depent_PP-like"/>
</dbReference>
<dbReference type="InterPro" id="IPR043461">
    <property type="entry name" value="LpxH-like"/>
</dbReference>
<evidence type="ECO:0000256" key="2">
    <source>
        <dbReference type="ARBA" id="ARBA00022519"/>
    </source>
</evidence>
<evidence type="ECO:0000313" key="8">
    <source>
        <dbReference type="EMBL" id="PWW82750.1"/>
    </source>
</evidence>
<dbReference type="AlphaFoldDB" id="A0A317T8S7"/>